<dbReference type="PANTHER" id="PTHR12891:SF0">
    <property type="entry name" value="MMS19 NUCLEOTIDE EXCISION REPAIR PROTEIN HOMOLOG"/>
    <property type="match status" value="1"/>
</dbReference>
<evidence type="ECO:0000313" key="3">
    <source>
        <dbReference type="EMBL" id="MBX32781.1"/>
    </source>
</evidence>
<name>A0A2P2MRE0_RHIMU</name>
<dbReference type="PANTHER" id="PTHR12891">
    <property type="entry name" value="DNA REPAIR/TRANSCRIPTION PROTEIN MET18/MMS19"/>
    <property type="match status" value="1"/>
</dbReference>
<dbReference type="GO" id="GO:0005634">
    <property type="term" value="C:nucleus"/>
    <property type="evidence" value="ECO:0007669"/>
    <property type="project" value="UniProtKB-SubCell"/>
</dbReference>
<dbReference type="AlphaFoldDB" id="A0A2P2MRE0"/>
<dbReference type="InterPro" id="IPR029240">
    <property type="entry name" value="MMS19_N"/>
</dbReference>
<evidence type="ECO:0000259" key="2">
    <source>
        <dbReference type="Pfam" id="PF14500"/>
    </source>
</evidence>
<keyword evidence="1" id="KW-0539">Nucleus</keyword>
<keyword evidence="1" id="KW-0227">DNA damage</keyword>
<dbReference type="GO" id="GO:0097361">
    <property type="term" value="C:cytosolic [4Fe-4S] assembly targeting complex"/>
    <property type="evidence" value="ECO:0007669"/>
    <property type="project" value="UniProtKB-UniRule"/>
</dbReference>
<dbReference type="InterPro" id="IPR039920">
    <property type="entry name" value="MMS19"/>
</dbReference>
<dbReference type="EMBL" id="GGEC01052297">
    <property type="protein sequence ID" value="MBX32781.1"/>
    <property type="molecule type" value="Transcribed_RNA"/>
</dbReference>
<proteinExistence type="inferred from homology"/>
<evidence type="ECO:0000256" key="1">
    <source>
        <dbReference type="RuleBase" id="RU367072"/>
    </source>
</evidence>
<reference evidence="3" key="1">
    <citation type="submission" date="2018-02" db="EMBL/GenBank/DDBJ databases">
        <title>Rhizophora mucronata_Transcriptome.</title>
        <authorList>
            <person name="Meera S.P."/>
            <person name="Sreeshan A."/>
            <person name="Augustine A."/>
        </authorList>
    </citation>
    <scope>NUCLEOTIDE SEQUENCE</scope>
    <source>
        <tissue evidence="3">Leaf</tissue>
    </source>
</reference>
<dbReference type="GO" id="GO:0016226">
    <property type="term" value="P:iron-sulfur cluster assembly"/>
    <property type="evidence" value="ECO:0007669"/>
    <property type="project" value="UniProtKB-UniRule"/>
</dbReference>
<comment type="similarity">
    <text evidence="1">Belongs to the MET18/MMS19 family.</text>
</comment>
<accession>A0A2P2MRE0</accession>
<keyword evidence="1" id="KW-0234">DNA repair</keyword>
<dbReference type="GO" id="GO:0051604">
    <property type="term" value="P:protein maturation"/>
    <property type="evidence" value="ECO:0007669"/>
    <property type="project" value="UniProtKB-UniRule"/>
</dbReference>
<sequence length="245" mass="27105">MLAFSSTPLFEPFAMPLLLEKLSSSLPSAMVDSLKYLSFCTSQYGAERVAKHAGALWSSLRDAICDSVKEHALSFTLELLHGVDTQGNQIEREALSFLEKLIIQNNDLFLGLIIQDQEINMLVNTATSYKSYKEILTQSKQKLYAVGRILYVSAKASIASCNKIFQSFFPRLLMALGLSVESASGMCCSKSNGIICGQANFGPLYLCIELLGACGYLIVDPEDLKSQFVYVNEVWCCWLQHSPLP</sequence>
<feature type="domain" description="MMS19 N-terminal" evidence="2">
    <location>
        <begin position="3"/>
        <end position="64"/>
    </location>
</feature>
<organism evidence="3">
    <name type="scientific">Rhizophora mucronata</name>
    <name type="common">Asiatic mangrove</name>
    <dbReference type="NCBI Taxonomy" id="61149"/>
    <lineage>
        <taxon>Eukaryota</taxon>
        <taxon>Viridiplantae</taxon>
        <taxon>Streptophyta</taxon>
        <taxon>Embryophyta</taxon>
        <taxon>Tracheophyta</taxon>
        <taxon>Spermatophyta</taxon>
        <taxon>Magnoliopsida</taxon>
        <taxon>eudicotyledons</taxon>
        <taxon>Gunneridae</taxon>
        <taxon>Pentapetalae</taxon>
        <taxon>rosids</taxon>
        <taxon>fabids</taxon>
        <taxon>Malpighiales</taxon>
        <taxon>Rhizophoraceae</taxon>
        <taxon>Rhizophora</taxon>
    </lineage>
</organism>
<dbReference type="GO" id="GO:0006281">
    <property type="term" value="P:DNA repair"/>
    <property type="evidence" value="ECO:0007669"/>
    <property type="project" value="UniProtKB-UniRule"/>
</dbReference>
<comment type="function">
    <text evidence="1">Key component of the cytosolic iron-sulfur protein assembly (CIA) complex, a multiprotein complex that mediates the incorporation of iron-sulfur cluster into apoproteins specifically involved in DNA metabolism and genomic integrity. In the CIA complex, MMS19 acts as an adapter between early-acting CIA components and a subset of cellular target iron-sulfur proteins.</text>
</comment>
<protein>
    <recommendedName>
        <fullName evidence="1">MMS19 nucleotide excision repair protein</fullName>
    </recommendedName>
</protein>
<dbReference type="Pfam" id="PF14500">
    <property type="entry name" value="MMS19_N"/>
    <property type="match status" value="1"/>
</dbReference>
<comment type="subcellular location">
    <subcellularLocation>
        <location evidence="1">Nucleus</location>
    </subcellularLocation>
</comment>